<dbReference type="EMBL" id="JAYWIO010000001">
    <property type="protein sequence ID" value="KAK7292294.1"/>
    <property type="molecule type" value="Genomic_DNA"/>
</dbReference>
<reference evidence="2 3" key="1">
    <citation type="submission" date="2024-01" db="EMBL/GenBank/DDBJ databases">
        <title>The genomes of 5 underutilized Papilionoideae crops provide insights into root nodulation and disease resistanc.</title>
        <authorList>
            <person name="Yuan L."/>
        </authorList>
    </citation>
    <scope>NUCLEOTIDE SEQUENCE [LARGE SCALE GENOMIC DNA]</scope>
    <source>
        <strain evidence="2">ZHUSHIDOU_FW_LH</strain>
        <tissue evidence="2">Leaf</tissue>
    </source>
</reference>
<evidence type="ECO:0000313" key="3">
    <source>
        <dbReference type="Proteomes" id="UP001372338"/>
    </source>
</evidence>
<dbReference type="AlphaFoldDB" id="A0AAN9PCG5"/>
<evidence type="ECO:0000313" key="2">
    <source>
        <dbReference type="EMBL" id="KAK7292294.1"/>
    </source>
</evidence>
<keyword evidence="3" id="KW-1185">Reference proteome</keyword>
<protein>
    <submittedName>
        <fullName evidence="2">Uncharacterized protein</fullName>
    </submittedName>
</protein>
<comment type="caution">
    <text evidence="2">The sequence shown here is derived from an EMBL/GenBank/DDBJ whole genome shotgun (WGS) entry which is preliminary data.</text>
</comment>
<proteinExistence type="predicted"/>
<gene>
    <name evidence="2" type="ORF">RIF29_08072</name>
</gene>
<sequence>MLVWIVNVDSCSCWDICNQFRTSVWLSCTFIVFDCCNPEKKKKKKELGKGLLWYGVVVPIILSGAYLVKLATTGREELIGRIRPWEKVGMTRSITQTCENGFKVKADC</sequence>
<feature type="transmembrane region" description="Helical" evidence="1">
    <location>
        <begin position="51"/>
        <end position="68"/>
    </location>
</feature>
<keyword evidence="1" id="KW-0812">Transmembrane</keyword>
<keyword evidence="1" id="KW-0472">Membrane</keyword>
<accession>A0AAN9PCG5</accession>
<keyword evidence="1" id="KW-1133">Transmembrane helix</keyword>
<dbReference type="Proteomes" id="UP001372338">
    <property type="component" value="Unassembled WGS sequence"/>
</dbReference>
<name>A0AAN9PCG5_CROPI</name>
<organism evidence="2 3">
    <name type="scientific">Crotalaria pallida</name>
    <name type="common">Smooth rattlebox</name>
    <name type="synonym">Crotalaria striata</name>
    <dbReference type="NCBI Taxonomy" id="3830"/>
    <lineage>
        <taxon>Eukaryota</taxon>
        <taxon>Viridiplantae</taxon>
        <taxon>Streptophyta</taxon>
        <taxon>Embryophyta</taxon>
        <taxon>Tracheophyta</taxon>
        <taxon>Spermatophyta</taxon>
        <taxon>Magnoliopsida</taxon>
        <taxon>eudicotyledons</taxon>
        <taxon>Gunneridae</taxon>
        <taxon>Pentapetalae</taxon>
        <taxon>rosids</taxon>
        <taxon>fabids</taxon>
        <taxon>Fabales</taxon>
        <taxon>Fabaceae</taxon>
        <taxon>Papilionoideae</taxon>
        <taxon>50 kb inversion clade</taxon>
        <taxon>genistoids sensu lato</taxon>
        <taxon>core genistoids</taxon>
        <taxon>Crotalarieae</taxon>
        <taxon>Crotalaria</taxon>
    </lineage>
</organism>
<evidence type="ECO:0000256" key="1">
    <source>
        <dbReference type="SAM" id="Phobius"/>
    </source>
</evidence>